<reference evidence="3" key="2">
    <citation type="submission" date="2020-05" db="UniProtKB">
        <authorList>
            <consortium name="EnsemblMetazoa"/>
        </authorList>
    </citation>
    <scope>IDENTIFICATION</scope>
</reference>
<feature type="compositionally biased region" description="Basic residues" evidence="1">
    <location>
        <begin position="42"/>
        <end position="57"/>
    </location>
</feature>
<evidence type="ECO:0000313" key="4">
    <source>
        <dbReference type="Proteomes" id="UP000030765"/>
    </source>
</evidence>
<evidence type="ECO:0000313" key="3">
    <source>
        <dbReference type="EnsemblMetazoa" id="ASIC016871-PA"/>
    </source>
</evidence>
<dbReference type="EMBL" id="ATLV01023198">
    <property type="status" value="NOT_ANNOTATED_CDS"/>
    <property type="molecule type" value="Genomic_DNA"/>
</dbReference>
<feature type="compositionally biased region" description="Basic residues" evidence="1">
    <location>
        <begin position="15"/>
        <end position="26"/>
    </location>
</feature>
<dbReference type="AlphaFoldDB" id="A0A084WEB5"/>
<dbReference type="Proteomes" id="UP000030765">
    <property type="component" value="Unassembled WGS sequence"/>
</dbReference>
<dbReference type="VEuPathDB" id="VectorBase:ASIC016871"/>
<accession>A0A084WEB5</accession>
<dbReference type="EMBL" id="KE525341">
    <property type="protein sequence ID" value="KFB48559.1"/>
    <property type="molecule type" value="Genomic_DNA"/>
</dbReference>
<reference evidence="2 4" key="1">
    <citation type="journal article" date="2014" name="BMC Genomics">
        <title>Genome sequence of Anopheles sinensis provides insight into genetics basis of mosquito competence for malaria parasites.</title>
        <authorList>
            <person name="Zhou D."/>
            <person name="Zhang D."/>
            <person name="Ding G."/>
            <person name="Shi L."/>
            <person name="Hou Q."/>
            <person name="Ye Y."/>
            <person name="Xu Y."/>
            <person name="Zhou H."/>
            <person name="Xiong C."/>
            <person name="Li S."/>
            <person name="Yu J."/>
            <person name="Hong S."/>
            <person name="Yu X."/>
            <person name="Zou P."/>
            <person name="Chen C."/>
            <person name="Chang X."/>
            <person name="Wang W."/>
            <person name="Lv Y."/>
            <person name="Sun Y."/>
            <person name="Ma L."/>
            <person name="Shen B."/>
            <person name="Zhu C."/>
        </authorList>
    </citation>
    <scope>NUCLEOTIDE SEQUENCE [LARGE SCALE GENOMIC DNA]</scope>
</reference>
<name>A0A084WEB5_ANOSI</name>
<feature type="region of interest" description="Disordered" evidence="1">
    <location>
        <begin position="1"/>
        <end position="65"/>
    </location>
</feature>
<protein>
    <submittedName>
        <fullName evidence="2 3">Uncharacterized protein</fullName>
    </submittedName>
</protein>
<evidence type="ECO:0000313" key="2">
    <source>
        <dbReference type="EMBL" id="KFB48559.1"/>
    </source>
</evidence>
<gene>
    <name evidence="2" type="ORF">ZHAS_00016871</name>
</gene>
<keyword evidence="4" id="KW-1185">Reference proteome</keyword>
<organism evidence="2">
    <name type="scientific">Anopheles sinensis</name>
    <name type="common">Mosquito</name>
    <dbReference type="NCBI Taxonomy" id="74873"/>
    <lineage>
        <taxon>Eukaryota</taxon>
        <taxon>Metazoa</taxon>
        <taxon>Ecdysozoa</taxon>
        <taxon>Arthropoda</taxon>
        <taxon>Hexapoda</taxon>
        <taxon>Insecta</taxon>
        <taxon>Pterygota</taxon>
        <taxon>Neoptera</taxon>
        <taxon>Endopterygota</taxon>
        <taxon>Diptera</taxon>
        <taxon>Nematocera</taxon>
        <taxon>Culicoidea</taxon>
        <taxon>Culicidae</taxon>
        <taxon>Anophelinae</taxon>
        <taxon>Anopheles</taxon>
    </lineage>
</organism>
<proteinExistence type="predicted"/>
<sequence>MRKNKQWNGSQQKRQSSKQKKQKPKQTTKPNLKPPAIQNKNVKTKNKGHLFWRRARNRYGNISSK</sequence>
<dbReference type="EnsemblMetazoa" id="ASIC016871-RA">
    <property type="protein sequence ID" value="ASIC016871-PA"/>
    <property type="gene ID" value="ASIC016871"/>
</dbReference>
<evidence type="ECO:0000256" key="1">
    <source>
        <dbReference type="SAM" id="MobiDB-lite"/>
    </source>
</evidence>
<feature type="compositionally biased region" description="Polar residues" evidence="1">
    <location>
        <begin position="1"/>
        <end position="10"/>
    </location>
</feature>